<dbReference type="Pfam" id="PF15902">
    <property type="entry name" value="Sortilin-Vps10"/>
    <property type="match status" value="1"/>
</dbReference>
<dbReference type="AlphaFoldDB" id="A0A4R2KT78"/>
<dbReference type="InterPro" id="IPR052025">
    <property type="entry name" value="Xyloglucanase_GH74"/>
</dbReference>
<name>A0A4R2KT78_9GAMM</name>
<dbReference type="PANTHER" id="PTHR43739">
    <property type="entry name" value="XYLOGLUCANASE (EUROFUNG)"/>
    <property type="match status" value="1"/>
</dbReference>
<dbReference type="InterPro" id="IPR015943">
    <property type="entry name" value="WD40/YVTN_repeat-like_dom_sf"/>
</dbReference>
<dbReference type="PANTHER" id="PTHR43739:SF5">
    <property type="entry name" value="EXO-ALPHA-SIALIDASE"/>
    <property type="match status" value="1"/>
</dbReference>
<keyword evidence="2" id="KW-0732">Signal</keyword>
<dbReference type="GO" id="GO:0010411">
    <property type="term" value="P:xyloglucan metabolic process"/>
    <property type="evidence" value="ECO:0007669"/>
    <property type="project" value="TreeGrafter"/>
</dbReference>
<dbReference type="Gene3D" id="2.130.10.10">
    <property type="entry name" value="YVTN repeat-like/Quinoprotein amine dehydrogenase"/>
    <property type="match status" value="4"/>
</dbReference>
<dbReference type="InterPro" id="IPR031778">
    <property type="entry name" value="Sortilin_N"/>
</dbReference>
<dbReference type="RefSeq" id="WP_205686615.1">
    <property type="nucleotide sequence ID" value="NZ_QQSW01000008.1"/>
</dbReference>
<proteinExistence type="predicted"/>
<evidence type="ECO:0000313" key="5">
    <source>
        <dbReference type="Proteomes" id="UP000294980"/>
    </source>
</evidence>
<evidence type="ECO:0000256" key="2">
    <source>
        <dbReference type="SAM" id="SignalP"/>
    </source>
</evidence>
<accession>A0A4R2KT78</accession>
<evidence type="ECO:0000259" key="3">
    <source>
        <dbReference type="Pfam" id="PF15902"/>
    </source>
</evidence>
<evidence type="ECO:0000313" key="4">
    <source>
        <dbReference type="EMBL" id="TCO77014.1"/>
    </source>
</evidence>
<keyword evidence="1" id="KW-0677">Repeat</keyword>
<feature type="chain" id="PRO_5020769579" evidence="2">
    <location>
        <begin position="32"/>
        <end position="1108"/>
    </location>
</feature>
<feature type="domain" description="Sortilin N-terminal" evidence="3">
    <location>
        <begin position="135"/>
        <end position="261"/>
    </location>
</feature>
<dbReference type="EMBL" id="SLWX01000003">
    <property type="protein sequence ID" value="TCO77014.1"/>
    <property type="molecule type" value="Genomic_DNA"/>
</dbReference>
<comment type="caution">
    <text evidence="4">The sequence shown here is derived from an EMBL/GenBank/DDBJ whole genome shotgun (WGS) entry which is preliminary data.</text>
</comment>
<sequence length="1108" mass="121387">MAFIPFDFTRRSARFLLVCLCATLYAVPGMAQSDTGDAIDAVLKGMPMRSIGPAFMGGRIADIAVHPDYRTWYVAAGSGGVWKTTNAGTTFKPVFDEQGSFSIGALAIDPGNPEVVWVGTGENVSGRHVGWGDGVYRSSDGGHSWTNLGLKDSQHIGRIIVHPDNSDVVLVAAEGPLWSAGGDRGVYRTENGGESWERVLHVNDDTGATDVLFHPADPSIVYAATYERRRSPWSFMAGGAGSGIYKSDDGGRSWREVSNGLPSAKSDVAIGKIGLAVTPADPDRVYATIEASDDEQGFYVSNDRGERWERRSTYISGGTGPHYYQEIVASPVDADRVYQMDVFLHETRDGGRSFNMVGDGVQSHTDNHALWIDPTDQEHLIVGNDGGLYESFDAGITWRFFANLPVSQFYKIALSNHVPFYDVVGGTQDLGTLRGPVRTLNNEGVRNRDWHVPYGADGHGAAFDPFDDDLNYHMWQNGNIARHHAPSYENVVIRPQPAEGDPAERWNWDAALEVSQTLEGRIYFGSQRVWRSDDRGDSWTPISGDLTTDTNRFTLPMAGRVRSVDSLIDVGAMSRYSTLTAISESVLDSQRLWTASDDGLVHTTADGGDSWQRATVKGLPERAYVNDVKASQHAKDAAFVVADNHKAGDFRPYVFATDNGGRSWRDISGNLPDDIITWAIQQDDAEPGLLFLGTEKGLYVSLNGGERWDRLAGTPTISFRDVELQRRDLDVAGASFGRGIYILHDYTPLRQMAASLRQNGEALAEADATLFGLRDAWSYIPATTGQAPGLPEEGSASWRAPNPPHGAVFTLHINEVPKTAKEARRERERNLAASGDDVAFPGWETLVQERRPDGYRHYLEILNSAGATVRRLPVPATTGAHRMAWDMRGAPPDAVSIETGGFRPPWWGEPQGAMQPPGTYRARLMRVGPEGVTALGSPQEFRLRAVDNLPSGASMEAASEFQEAYVRAARRLDAVTGTLKLMEKRVRYLRKAMDETPAADLELHRRVDAFETQLADLRTILDGNPAQRAMSEWTEPGVAGRIRAARGVMETRMAPTQTERENLRMGSEALTAVEVQVTDLRDGELAAIERALAEADAPWTPGQRPGGR</sequence>
<dbReference type="SUPFAM" id="SSF110296">
    <property type="entry name" value="Oligoxyloglucan reducing end-specific cellobiohydrolase"/>
    <property type="match status" value="2"/>
</dbReference>
<feature type="signal peptide" evidence="2">
    <location>
        <begin position="1"/>
        <end position="31"/>
    </location>
</feature>
<dbReference type="CDD" id="cd15482">
    <property type="entry name" value="Sialidase_non-viral"/>
    <property type="match status" value="1"/>
</dbReference>
<evidence type="ECO:0000256" key="1">
    <source>
        <dbReference type="ARBA" id="ARBA00022737"/>
    </source>
</evidence>
<organism evidence="4 5">
    <name type="scientific">Chromatocurvus halotolerans</name>
    <dbReference type="NCBI Taxonomy" id="1132028"/>
    <lineage>
        <taxon>Bacteria</taxon>
        <taxon>Pseudomonadati</taxon>
        <taxon>Pseudomonadota</taxon>
        <taxon>Gammaproteobacteria</taxon>
        <taxon>Cellvibrionales</taxon>
        <taxon>Halieaceae</taxon>
        <taxon>Chromatocurvus</taxon>
    </lineage>
</organism>
<protein>
    <submittedName>
        <fullName evidence="4">Photosystem II stability/assembly factor-like uncharacterized protein</fullName>
    </submittedName>
</protein>
<keyword evidence="5" id="KW-1185">Reference proteome</keyword>
<gene>
    <name evidence="4" type="ORF">EV688_10327</name>
</gene>
<reference evidence="4 5" key="1">
    <citation type="submission" date="2019-03" db="EMBL/GenBank/DDBJ databases">
        <title>Genomic Encyclopedia of Type Strains, Phase IV (KMG-IV): sequencing the most valuable type-strain genomes for metagenomic binning, comparative biology and taxonomic classification.</title>
        <authorList>
            <person name="Goeker M."/>
        </authorList>
    </citation>
    <scope>NUCLEOTIDE SEQUENCE [LARGE SCALE GENOMIC DNA]</scope>
    <source>
        <strain evidence="4 5">DSM 23344</strain>
    </source>
</reference>
<dbReference type="Proteomes" id="UP000294980">
    <property type="component" value="Unassembled WGS sequence"/>
</dbReference>